<dbReference type="Proteomes" id="UP001596915">
    <property type="component" value="Unassembled WGS sequence"/>
</dbReference>
<reference evidence="2" key="1">
    <citation type="journal article" date="2014" name="Int. J. Syst. Evol. Microbiol.">
        <title>Complete genome of a new Firmicutes species belonging to the dominant human colonic microbiota ('Ruminococcus bicirculans') reveals two chromosomes and a selective capacity to utilize plant glucans.</title>
        <authorList>
            <consortium name="NISC Comparative Sequencing Program"/>
            <person name="Wegmann U."/>
            <person name="Louis P."/>
            <person name="Goesmann A."/>
            <person name="Henrissat B."/>
            <person name="Duncan S.H."/>
            <person name="Flint H.J."/>
        </authorList>
    </citation>
    <scope>NUCLEOTIDE SEQUENCE</scope>
    <source>
        <strain evidence="2">JCM 12607</strain>
    </source>
</reference>
<name>A0ABW2WLY4_9ACTN</name>
<evidence type="ECO:0000313" key="3">
    <source>
        <dbReference type="Proteomes" id="UP001596915"/>
    </source>
</evidence>
<dbReference type="EMBL" id="JBHTGL010000005">
    <property type="protein sequence ID" value="MFD0622200.1"/>
    <property type="molecule type" value="Genomic_DNA"/>
</dbReference>
<proteinExistence type="predicted"/>
<evidence type="ECO:0000313" key="1">
    <source>
        <dbReference type="EMBL" id="MFD0622200.1"/>
    </source>
</evidence>
<reference evidence="3" key="2">
    <citation type="journal article" date="2019" name="Int. J. Syst. Evol. Microbiol.">
        <title>The Global Catalogue of Microorganisms (GCM) 10K type strain sequencing project: providing services to taxonomists for standard genome sequencing and annotation.</title>
        <authorList>
            <consortium name="The Broad Institute Genomics Platform"/>
            <consortium name="The Broad Institute Genome Sequencing Center for Infectious Disease"/>
            <person name="Wu L."/>
            <person name="Ma J."/>
        </authorList>
    </citation>
    <scope>NUCLEOTIDE SEQUENCE [LARGE SCALE GENOMIC DNA]</scope>
    <source>
        <strain evidence="3">JCM 12607</strain>
    </source>
</reference>
<sequence length="63" mass="7607">MIDERRTHMTALRWVERFALPFEELEDLIRLAGKRAEDRARAAAREEERELVRRLLDGELDER</sequence>
<keyword evidence="3" id="KW-1185">Reference proteome</keyword>
<dbReference type="EMBL" id="JBHTGL010000006">
    <property type="protein sequence ID" value="MFD0622427.1"/>
    <property type="molecule type" value="Genomic_DNA"/>
</dbReference>
<comment type="caution">
    <text evidence="2">The sequence shown here is derived from an EMBL/GenBank/DDBJ whole genome shotgun (WGS) entry which is preliminary data.</text>
</comment>
<evidence type="ECO:0000313" key="2">
    <source>
        <dbReference type="EMBL" id="MFD0622427.1"/>
    </source>
</evidence>
<organism evidence="2 3">
    <name type="scientific">Streptomyces sanglieri</name>
    <dbReference type="NCBI Taxonomy" id="193460"/>
    <lineage>
        <taxon>Bacteria</taxon>
        <taxon>Bacillati</taxon>
        <taxon>Actinomycetota</taxon>
        <taxon>Actinomycetes</taxon>
        <taxon>Kitasatosporales</taxon>
        <taxon>Streptomycetaceae</taxon>
        <taxon>Streptomyces</taxon>
    </lineage>
</organism>
<gene>
    <name evidence="1" type="ORF">ACFQ2K_04570</name>
    <name evidence="2" type="ORF">ACFQ2K_05885</name>
</gene>
<protein>
    <submittedName>
        <fullName evidence="2">Uncharacterized protein</fullName>
    </submittedName>
</protein>
<accession>A0ABW2WLY4</accession>
<reference evidence="2" key="3">
    <citation type="submission" date="2024-09" db="EMBL/GenBank/DDBJ databases">
        <authorList>
            <person name="Sun Q."/>
            <person name="Mori K."/>
        </authorList>
    </citation>
    <scope>NUCLEOTIDE SEQUENCE</scope>
    <source>
        <strain evidence="2">JCM 12607</strain>
    </source>
</reference>